<gene>
    <name evidence="1" type="ORF">NQ315_007962</name>
</gene>
<dbReference type="EMBL" id="JANEYG010000417">
    <property type="protein sequence ID" value="KAJ8909765.1"/>
    <property type="molecule type" value="Genomic_DNA"/>
</dbReference>
<evidence type="ECO:0000313" key="2">
    <source>
        <dbReference type="Proteomes" id="UP001159042"/>
    </source>
</evidence>
<keyword evidence="2" id="KW-1185">Reference proteome</keyword>
<protein>
    <recommendedName>
        <fullName evidence="3">KilA-N DNA-binding domain-containing protein</fullName>
    </recommendedName>
</protein>
<dbReference type="Proteomes" id="UP001159042">
    <property type="component" value="Unassembled WGS sequence"/>
</dbReference>
<evidence type="ECO:0000313" key="1">
    <source>
        <dbReference type="EMBL" id="KAJ8909765.1"/>
    </source>
</evidence>
<comment type="caution">
    <text evidence="1">The sequence shown here is derived from an EMBL/GenBank/DDBJ whole genome shotgun (WGS) entry which is preliminary data.</text>
</comment>
<reference evidence="1 2" key="1">
    <citation type="journal article" date="2023" name="Insect Mol. Biol.">
        <title>Genome sequencing provides insights into the evolution of gene families encoding plant cell wall-degrading enzymes in longhorned beetles.</title>
        <authorList>
            <person name="Shin N.R."/>
            <person name="Okamura Y."/>
            <person name="Kirsch R."/>
            <person name="Pauchet Y."/>
        </authorList>
    </citation>
    <scope>NUCLEOTIDE SEQUENCE [LARGE SCALE GENOMIC DNA]</scope>
    <source>
        <strain evidence="1">EAD_L_NR</strain>
    </source>
</reference>
<accession>A0AAV8V6F1</accession>
<evidence type="ECO:0008006" key="3">
    <source>
        <dbReference type="Google" id="ProtNLM"/>
    </source>
</evidence>
<sequence length="74" mass="8457">MTQVRLLEKTELCLSRPGKAFIPKHHCTSGILCNTTKNYPEQEIRKIVERNRKKFAPLPGSVIEPAENHLFAIN</sequence>
<dbReference type="AlphaFoldDB" id="A0AAV8V6F1"/>
<name>A0AAV8V6F1_9CUCU</name>
<organism evidence="1 2">
    <name type="scientific">Exocentrus adspersus</name>
    <dbReference type="NCBI Taxonomy" id="1586481"/>
    <lineage>
        <taxon>Eukaryota</taxon>
        <taxon>Metazoa</taxon>
        <taxon>Ecdysozoa</taxon>
        <taxon>Arthropoda</taxon>
        <taxon>Hexapoda</taxon>
        <taxon>Insecta</taxon>
        <taxon>Pterygota</taxon>
        <taxon>Neoptera</taxon>
        <taxon>Endopterygota</taxon>
        <taxon>Coleoptera</taxon>
        <taxon>Polyphaga</taxon>
        <taxon>Cucujiformia</taxon>
        <taxon>Chrysomeloidea</taxon>
        <taxon>Cerambycidae</taxon>
        <taxon>Lamiinae</taxon>
        <taxon>Acanthocinini</taxon>
        <taxon>Exocentrus</taxon>
    </lineage>
</organism>
<proteinExistence type="predicted"/>